<reference evidence="7 8" key="1">
    <citation type="submission" date="2017-05" db="EMBL/GenBank/DDBJ databases">
        <title>Butyricicoccus porcorum sp. nov. a butyrate-producing bacterium from the swine intestinal tract.</title>
        <authorList>
            <person name="Trachsel J."/>
            <person name="Humphrey S."/>
            <person name="Allen H.K."/>
        </authorList>
    </citation>
    <scope>NUCLEOTIDE SEQUENCE [LARGE SCALE GENOMIC DNA]</scope>
    <source>
        <strain evidence="7">BB10</strain>
    </source>
</reference>
<evidence type="ECO:0000313" key="8">
    <source>
        <dbReference type="Proteomes" id="UP000194903"/>
    </source>
</evidence>
<evidence type="ECO:0000256" key="3">
    <source>
        <dbReference type="ARBA" id="ARBA00022692"/>
    </source>
</evidence>
<evidence type="ECO:0000256" key="6">
    <source>
        <dbReference type="SAM" id="Phobius"/>
    </source>
</evidence>
<gene>
    <name evidence="7" type="ORF">CBW42_13150</name>
</gene>
<feature type="transmembrane region" description="Helical" evidence="6">
    <location>
        <begin position="71"/>
        <end position="100"/>
    </location>
</feature>
<keyword evidence="3 6" id="KW-0812">Transmembrane</keyword>
<dbReference type="Pfam" id="PF06081">
    <property type="entry name" value="ArAE_1"/>
    <property type="match status" value="1"/>
</dbReference>
<comment type="caution">
    <text evidence="7">The sequence shown here is derived from an EMBL/GenBank/DDBJ whole genome shotgun (WGS) entry which is preliminary data.</text>
</comment>
<accession>A0A252F0T3</accession>
<dbReference type="EMBL" id="NHOC01000019">
    <property type="protein sequence ID" value="OUM19387.1"/>
    <property type="molecule type" value="Genomic_DNA"/>
</dbReference>
<protein>
    <recommendedName>
        <fullName evidence="9">FUSC family protein</fullName>
    </recommendedName>
</protein>
<keyword evidence="4 6" id="KW-1133">Transmembrane helix</keyword>
<evidence type="ECO:0000256" key="1">
    <source>
        <dbReference type="ARBA" id="ARBA00004651"/>
    </source>
</evidence>
<evidence type="ECO:0000313" key="7">
    <source>
        <dbReference type="EMBL" id="OUM19387.1"/>
    </source>
</evidence>
<evidence type="ECO:0000256" key="4">
    <source>
        <dbReference type="ARBA" id="ARBA00022989"/>
    </source>
</evidence>
<evidence type="ECO:0008006" key="9">
    <source>
        <dbReference type="Google" id="ProtNLM"/>
    </source>
</evidence>
<dbReference type="Proteomes" id="UP000194903">
    <property type="component" value="Unassembled WGS sequence"/>
</dbReference>
<organism evidence="7 8">
    <name type="scientific">Butyricicoccus porcorum</name>
    <dbReference type="NCBI Taxonomy" id="1945634"/>
    <lineage>
        <taxon>Bacteria</taxon>
        <taxon>Bacillati</taxon>
        <taxon>Bacillota</taxon>
        <taxon>Clostridia</taxon>
        <taxon>Eubacteriales</taxon>
        <taxon>Butyricicoccaceae</taxon>
        <taxon>Butyricicoccus</taxon>
    </lineage>
</organism>
<keyword evidence="2" id="KW-1003">Cell membrane</keyword>
<evidence type="ECO:0000256" key="2">
    <source>
        <dbReference type="ARBA" id="ARBA00022475"/>
    </source>
</evidence>
<dbReference type="RefSeq" id="WP_087022423.1">
    <property type="nucleotide sequence ID" value="NZ_NHOC01000019.1"/>
</dbReference>
<dbReference type="InterPro" id="IPR010343">
    <property type="entry name" value="ArAE_1"/>
</dbReference>
<comment type="subcellular location">
    <subcellularLocation>
        <location evidence="1">Cell membrane</location>
        <topology evidence="1">Multi-pass membrane protein</topology>
    </subcellularLocation>
</comment>
<sequence>MIATKKKLPFHIGMRTVKTALAVGLSLLTGYAIKSEYPPFLAIGALGAMESSITASFKGARDLTVGNLVGALLAMGFSLVFSGHMAIGCALGVIIMIVVCNMLHMRASTTSLACVVFCCCLTDLLATGNLFYGLLRFRDTVVGTAIALAVNMLIRPYSGAAHTKDSIIKAQKAMLPLLEQRVLRGRIPDLRDLRASINELDRNVSVLLDERMNKSLKKSEVAHLRGCQQLLWKMRDALIGICCIDTMPSPSPENLARIEALGLTRENVKTECILDGACAPEDTVVLNYYLKVFLDSNEYLTMLLEL</sequence>
<dbReference type="OrthoDB" id="1653617at2"/>
<keyword evidence="8" id="KW-1185">Reference proteome</keyword>
<dbReference type="AlphaFoldDB" id="A0A252F0T3"/>
<proteinExistence type="predicted"/>
<name>A0A252F0T3_9FIRM</name>
<keyword evidence="5 6" id="KW-0472">Membrane</keyword>
<dbReference type="GO" id="GO:0005886">
    <property type="term" value="C:plasma membrane"/>
    <property type="evidence" value="ECO:0007669"/>
    <property type="project" value="UniProtKB-SubCell"/>
</dbReference>
<feature type="transmembrane region" description="Helical" evidence="6">
    <location>
        <begin position="112"/>
        <end position="135"/>
    </location>
</feature>
<evidence type="ECO:0000256" key="5">
    <source>
        <dbReference type="ARBA" id="ARBA00023136"/>
    </source>
</evidence>